<keyword evidence="2" id="KW-0809">Transit peptide</keyword>
<sequence length="438" mass="50030">MALRSFQRLRRPLTKLSRSLSSPIVPTAAPPPLSKTIARFTLRSTAFSLFQSRLFTGSPISLSPERQYKLYKEGDEITEDTVLFEGCDFNHWLITMDFPKDPKPTPEEMVATYERTCAQGLNISIEEAKKRMYACSTTTYQGFQAIMTEEESEKFKDVPGVVFVLPDSYIDPVNKEYGGKDKYENGFITPRPPPIQYQRGGRFRDRNRNADQPRYDRQGGSMQNRQGNPQFDQQAGGRYYGPPQNYPQQNYGPPQNVRPQQNYNPPNNYPPQQNYGPPQNYSRSKITNYPQQQNYRPSQNYPQPQGQADRVPMNNNYQANPRGPMHQYEATYSQGQHGDNYPRDQRSIPQDQRGFPSAGNRDFGGDNRSYSTMIGGTHWQGANSTNGQYYPGGGEASSQVKKKTMQGVQENFSSVGQTGADQLGKYFIRKMRFFFLKN</sequence>
<gene>
    <name evidence="5" type="ORF">K2173_020811</name>
</gene>
<organism evidence="5 6">
    <name type="scientific">Erythroxylum novogranatense</name>
    <dbReference type="NCBI Taxonomy" id="1862640"/>
    <lineage>
        <taxon>Eukaryota</taxon>
        <taxon>Viridiplantae</taxon>
        <taxon>Streptophyta</taxon>
        <taxon>Embryophyta</taxon>
        <taxon>Tracheophyta</taxon>
        <taxon>Spermatophyta</taxon>
        <taxon>Magnoliopsida</taxon>
        <taxon>eudicotyledons</taxon>
        <taxon>Gunneridae</taxon>
        <taxon>Pentapetalae</taxon>
        <taxon>rosids</taxon>
        <taxon>fabids</taxon>
        <taxon>Malpighiales</taxon>
        <taxon>Erythroxylaceae</taxon>
        <taxon>Erythroxylum</taxon>
    </lineage>
</organism>
<keyword evidence="1" id="KW-0507">mRNA processing</keyword>
<evidence type="ECO:0000256" key="1">
    <source>
        <dbReference type="ARBA" id="ARBA00022664"/>
    </source>
</evidence>
<evidence type="ECO:0000256" key="2">
    <source>
        <dbReference type="ARBA" id="ARBA00022946"/>
    </source>
</evidence>
<dbReference type="AlphaFoldDB" id="A0AAV8TLW0"/>
<feature type="compositionally biased region" description="Low complexity" evidence="3">
    <location>
        <begin position="236"/>
        <end position="281"/>
    </location>
</feature>
<feature type="compositionally biased region" description="Polar residues" evidence="3">
    <location>
        <begin position="282"/>
        <end position="306"/>
    </location>
</feature>
<feature type="compositionally biased region" description="Basic and acidic residues" evidence="3">
    <location>
        <begin position="202"/>
        <end position="217"/>
    </location>
</feature>
<feature type="compositionally biased region" description="Basic and acidic residues" evidence="3">
    <location>
        <begin position="174"/>
        <end position="184"/>
    </location>
</feature>
<evidence type="ECO:0000259" key="4">
    <source>
        <dbReference type="Pfam" id="PF21864"/>
    </source>
</evidence>
<comment type="caution">
    <text evidence="5">The sequence shown here is derived from an EMBL/GenBank/DDBJ whole genome shotgun (WGS) entry which is preliminary data.</text>
</comment>
<name>A0AAV8TLW0_9ROSI</name>
<proteinExistence type="predicted"/>
<dbReference type="Pfam" id="PF21864">
    <property type="entry name" value="MORF_dom"/>
    <property type="match status" value="1"/>
</dbReference>
<dbReference type="EMBL" id="JAIWQS010000004">
    <property type="protein sequence ID" value="KAJ8767871.1"/>
    <property type="molecule type" value="Genomic_DNA"/>
</dbReference>
<dbReference type="GO" id="GO:0080156">
    <property type="term" value="P:mitochondrial mRNA modification"/>
    <property type="evidence" value="ECO:0007669"/>
    <property type="project" value="TreeGrafter"/>
</dbReference>
<feature type="domain" description="MORF/ORRM1/DAG-like MORF" evidence="4">
    <location>
        <begin position="89"/>
        <end position="180"/>
    </location>
</feature>
<accession>A0AAV8TLW0</accession>
<dbReference type="PANTHER" id="PTHR31346:SF5">
    <property type="entry name" value="MULTIPLE ORGANELLAR RNA EDITING FACTOR 1, MITOCHONDRIAL"/>
    <property type="match status" value="1"/>
</dbReference>
<dbReference type="InterPro" id="IPR054059">
    <property type="entry name" value="MORF/ORRM1/DAG-like_MORF"/>
</dbReference>
<dbReference type="GO" id="GO:0016554">
    <property type="term" value="P:cytidine to uridine editing"/>
    <property type="evidence" value="ECO:0007669"/>
    <property type="project" value="InterPro"/>
</dbReference>
<protein>
    <recommendedName>
        <fullName evidence="4">MORF/ORRM1/DAG-like MORF domain-containing protein</fullName>
    </recommendedName>
</protein>
<reference evidence="5 6" key="1">
    <citation type="submission" date="2021-09" db="EMBL/GenBank/DDBJ databases">
        <title>Genomic insights and catalytic innovation underlie evolution of tropane alkaloids biosynthesis.</title>
        <authorList>
            <person name="Wang Y.-J."/>
            <person name="Tian T."/>
            <person name="Huang J.-P."/>
            <person name="Huang S.-X."/>
        </authorList>
    </citation>
    <scope>NUCLEOTIDE SEQUENCE [LARGE SCALE GENOMIC DNA]</scope>
    <source>
        <strain evidence="5">KIB-2018</strain>
        <tissue evidence="5">Leaf</tissue>
    </source>
</reference>
<dbReference type="Proteomes" id="UP001159364">
    <property type="component" value="Linkage Group LG04"/>
</dbReference>
<evidence type="ECO:0000256" key="3">
    <source>
        <dbReference type="SAM" id="MobiDB-lite"/>
    </source>
</evidence>
<dbReference type="Gene3D" id="3.30.70.80">
    <property type="entry name" value="Peptidase S8 propeptide/proteinase inhibitor I9"/>
    <property type="match status" value="1"/>
</dbReference>
<keyword evidence="6" id="KW-1185">Reference proteome</keyword>
<dbReference type="PANTHER" id="PTHR31346">
    <property type="entry name" value="MULTIPLE ORGANELLAR RNA EDITING FACTOR 2, CHLOROPLASTIC-RELATED-RELATED"/>
    <property type="match status" value="1"/>
</dbReference>
<evidence type="ECO:0000313" key="5">
    <source>
        <dbReference type="EMBL" id="KAJ8767871.1"/>
    </source>
</evidence>
<evidence type="ECO:0000313" key="6">
    <source>
        <dbReference type="Proteomes" id="UP001159364"/>
    </source>
</evidence>
<dbReference type="GO" id="GO:0005739">
    <property type="term" value="C:mitochondrion"/>
    <property type="evidence" value="ECO:0007669"/>
    <property type="project" value="TreeGrafter"/>
</dbReference>
<dbReference type="InterPro" id="IPR039206">
    <property type="entry name" value="MORF/ORRM1/DAG-like"/>
</dbReference>
<feature type="compositionally biased region" description="Polar residues" evidence="3">
    <location>
        <begin position="220"/>
        <end position="233"/>
    </location>
</feature>
<dbReference type="GO" id="GO:0006397">
    <property type="term" value="P:mRNA processing"/>
    <property type="evidence" value="ECO:0007669"/>
    <property type="project" value="UniProtKB-KW"/>
</dbReference>
<dbReference type="InterPro" id="IPR037045">
    <property type="entry name" value="S8pro/Inhibitor_I9_sf"/>
</dbReference>
<feature type="region of interest" description="Disordered" evidence="3">
    <location>
        <begin position="174"/>
        <end position="363"/>
    </location>
</feature>